<comment type="caution">
    <text evidence="2">The sequence shown here is derived from an EMBL/GenBank/DDBJ whole genome shotgun (WGS) entry which is preliminary data.</text>
</comment>
<name>A0A4U8QED9_9FIRM</name>
<dbReference type="EMBL" id="QGQD01000006">
    <property type="protein sequence ID" value="TLD02834.1"/>
    <property type="molecule type" value="Genomic_DNA"/>
</dbReference>
<dbReference type="Pfam" id="PF26351">
    <property type="entry name" value="DUF8091"/>
    <property type="match status" value="1"/>
</dbReference>
<evidence type="ECO:0000259" key="1">
    <source>
        <dbReference type="Pfam" id="PF26351"/>
    </source>
</evidence>
<sequence>MDNLEKKQLRFQNACHKIRYGKKNFNGIGTLSEKTLHAVLKEYYEPRADHQEIRVASYVADIMTDQEIIEIQTQNFNKLRKKLEVFTEVSDVRIVYPIASTKWLLWVDKTTGEISSPRKSPRRGNSYDIFHELYRIKELLKNPRIKLSIAMIEIEEYRYLDGWSRDKKKGSSRCERIPIALTDEILIDSREDYHKLIPPGLKPDFTSRDFKTASKLSLSKAQLALNVLYNLEVVQRTGKKGNLYTYSTER</sequence>
<protein>
    <recommendedName>
        <fullName evidence="1">DUF8091 domain-containing protein</fullName>
    </recommendedName>
</protein>
<feature type="domain" description="DUF8091" evidence="1">
    <location>
        <begin position="34"/>
        <end position="187"/>
    </location>
</feature>
<keyword evidence="3" id="KW-1185">Reference proteome</keyword>
<evidence type="ECO:0000313" key="2">
    <source>
        <dbReference type="EMBL" id="TLD02834.1"/>
    </source>
</evidence>
<evidence type="ECO:0000313" key="3">
    <source>
        <dbReference type="Proteomes" id="UP000306509"/>
    </source>
</evidence>
<gene>
    <name evidence="2" type="ORF">DSM106044_00333</name>
</gene>
<dbReference type="InterPro" id="IPR058404">
    <property type="entry name" value="DUF8091"/>
</dbReference>
<dbReference type="Proteomes" id="UP000306509">
    <property type="component" value="Unassembled WGS sequence"/>
</dbReference>
<organism evidence="2 3">
    <name type="scientific">Robinsoniella peoriensis</name>
    <dbReference type="NCBI Taxonomy" id="180332"/>
    <lineage>
        <taxon>Bacteria</taxon>
        <taxon>Bacillati</taxon>
        <taxon>Bacillota</taxon>
        <taxon>Clostridia</taxon>
        <taxon>Lachnospirales</taxon>
        <taxon>Lachnospiraceae</taxon>
        <taxon>Robinsoniella</taxon>
    </lineage>
</organism>
<proteinExistence type="predicted"/>
<reference evidence="2 3" key="1">
    <citation type="journal article" date="2019" name="Anaerobe">
        <title>Detection of Robinsoniella peoriensis in multiple bone samples of a trauma patient.</title>
        <authorList>
            <person name="Schrottner P."/>
            <person name="Hartwich K."/>
            <person name="Bunk B."/>
            <person name="Schober I."/>
            <person name="Helbig S."/>
            <person name="Rudolph W.W."/>
            <person name="Gunzer F."/>
        </authorList>
    </citation>
    <scope>NUCLEOTIDE SEQUENCE [LARGE SCALE GENOMIC DNA]</scope>
    <source>
        <strain evidence="2 3">DSM 106044</strain>
    </source>
</reference>
<dbReference type="STRING" id="180332.GCA_000797495_05533"/>
<dbReference type="AlphaFoldDB" id="A0A4U8QED9"/>
<dbReference type="RefSeq" id="WP_044289366.1">
    <property type="nucleotide sequence ID" value="NZ_CABMJZ010000062.1"/>
</dbReference>
<accession>A0A4U8QED9</accession>